<evidence type="ECO:0000256" key="7">
    <source>
        <dbReference type="SAM" id="MobiDB-lite"/>
    </source>
</evidence>
<proteinExistence type="inferred from homology"/>
<evidence type="ECO:0000256" key="1">
    <source>
        <dbReference type="ARBA" id="ARBA00004236"/>
    </source>
</evidence>
<comment type="caution">
    <text evidence="9">The sequence shown here is derived from an EMBL/GenBank/DDBJ whole genome shotgun (WGS) entry which is preliminary data.</text>
</comment>
<dbReference type="Pfam" id="PF05423">
    <property type="entry name" value="Mycobact_memb"/>
    <property type="match status" value="1"/>
</dbReference>
<keyword evidence="5 8" id="KW-1133">Transmembrane helix</keyword>
<gene>
    <name evidence="9" type="ORF">ACFS2C_13325</name>
</gene>
<keyword evidence="3" id="KW-1003">Cell membrane</keyword>
<dbReference type="Gene3D" id="2.60.40.2880">
    <property type="entry name" value="MmpS1-5, C-terminal soluble domain"/>
    <property type="match status" value="1"/>
</dbReference>
<evidence type="ECO:0000256" key="2">
    <source>
        <dbReference type="ARBA" id="ARBA00007531"/>
    </source>
</evidence>
<comment type="similarity">
    <text evidence="2">Belongs to the MmpS family.</text>
</comment>
<evidence type="ECO:0000256" key="8">
    <source>
        <dbReference type="SAM" id="Phobius"/>
    </source>
</evidence>
<evidence type="ECO:0000256" key="6">
    <source>
        <dbReference type="ARBA" id="ARBA00023136"/>
    </source>
</evidence>
<dbReference type="RefSeq" id="WP_377393949.1">
    <property type="nucleotide sequence ID" value="NZ_JBHSAN010000047.1"/>
</dbReference>
<dbReference type="InterPro" id="IPR038468">
    <property type="entry name" value="MmpS_C"/>
</dbReference>
<evidence type="ECO:0000256" key="4">
    <source>
        <dbReference type="ARBA" id="ARBA00022692"/>
    </source>
</evidence>
<evidence type="ECO:0000256" key="3">
    <source>
        <dbReference type="ARBA" id="ARBA00022475"/>
    </source>
</evidence>
<keyword evidence="6 8" id="KW-0472">Membrane</keyword>
<feature type="region of interest" description="Disordered" evidence="7">
    <location>
        <begin position="1"/>
        <end position="31"/>
    </location>
</feature>
<reference evidence="10" key="1">
    <citation type="journal article" date="2019" name="Int. J. Syst. Evol. Microbiol.">
        <title>The Global Catalogue of Microorganisms (GCM) 10K type strain sequencing project: providing services to taxonomists for standard genome sequencing and annotation.</title>
        <authorList>
            <consortium name="The Broad Institute Genomics Platform"/>
            <consortium name="The Broad Institute Genome Sequencing Center for Infectious Disease"/>
            <person name="Wu L."/>
            <person name="Ma J."/>
        </authorList>
    </citation>
    <scope>NUCLEOTIDE SEQUENCE [LARGE SCALE GENOMIC DNA]</scope>
    <source>
        <strain evidence="10">IBRC-M 10906</strain>
    </source>
</reference>
<sequence length="177" mass="18642">MSPAEKVKQPPSPRPRPKTPPPGSEPPGRSGGAWVRRTWWMPWLLGSAVVAAAAAMIVQWVSVPDSVQSWDEVQLPTSSHQVVYEVTGKGRSPEIRFVTDGVAATEVVSGQELPWSKEFTLEVGPGLGVVQVMASNTGESDSVSCAIKVDGVVVHQATAPGEFAAVSCSSVIRPGSD</sequence>
<dbReference type="InterPro" id="IPR008693">
    <property type="entry name" value="MmpS"/>
</dbReference>
<evidence type="ECO:0000313" key="9">
    <source>
        <dbReference type="EMBL" id="MFD2800378.1"/>
    </source>
</evidence>
<comment type="subcellular location">
    <subcellularLocation>
        <location evidence="1">Cell membrane</location>
    </subcellularLocation>
</comment>
<feature type="transmembrane region" description="Helical" evidence="8">
    <location>
        <begin position="39"/>
        <end position="61"/>
    </location>
</feature>
<keyword evidence="10" id="KW-1185">Reference proteome</keyword>
<evidence type="ECO:0000313" key="10">
    <source>
        <dbReference type="Proteomes" id="UP001597478"/>
    </source>
</evidence>
<keyword evidence="4 8" id="KW-0812">Transmembrane</keyword>
<feature type="compositionally biased region" description="Pro residues" evidence="7">
    <location>
        <begin position="10"/>
        <end position="25"/>
    </location>
</feature>
<accession>A0ABW5WCS4</accession>
<evidence type="ECO:0000256" key="5">
    <source>
        <dbReference type="ARBA" id="ARBA00022989"/>
    </source>
</evidence>
<name>A0ABW5WCS4_9PSEU</name>
<dbReference type="EMBL" id="JBHUOF010000015">
    <property type="protein sequence ID" value="MFD2800378.1"/>
    <property type="molecule type" value="Genomic_DNA"/>
</dbReference>
<protein>
    <submittedName>
        <fullName evidence="9">MmpS family transport accessory protein</fullName>
    </submittedName>
</protein>
<organism evidence="9 10">
    <name type="scientific">Prauserella oleivorans</name>
    <dbReference type="NCBI Taxonomy" id="1478153"/>
    <lineage>
        <taxon>Bacteria</taxon>
        <taxon>Bacillati</taxon>
        <taxon>Actinomycetota</taxon>
        <taxon>Actinomycetes</taxon>
        <taxon>Pseudonocardiales</taxon>
        <taxon>Pseudonocardiaceae</taxon>
        <taxon>Prauserella</taxon>
    </lineage>
</organism>
<dbReference type="Proteomes" id="UP001597478">
    <property type="component" value="Unassembled WGS sequence"/>
</dbReference>